<evidence type="ECO:0000259" key="1">
    <source>
        <dbReference type="Pfam" id="PF10988"/>
    </source>
</evidence>
<name>A0ABM9AWU8_9BACT</name>
<gene>
    <name evidence="2" type="ORF">LEM8419_00430</name>
</gene>
<organism evidence="2 3">
    <name type="scientific">Neolewinella maritima</name>
    <dbReference type="NCBI Taxonomy" id="1383882"/>
    <lineage>
        <taxon>Bacteria</taxon>
        <taxon>Pseudomonadati</taxon>
        <taxon>Bacteroidota</taxon>
        <taxon>Saprospiria</taxon>
        <taxon>Saprospirales</taxon>
        <taxon>Lewinellaceae</taxon>
        <taxon>Neolewinella</taxon>
    </lineage>
</organism>
<proteinExistence type="predicted"/>
<dbReference type="InterPro" id="IPR021255">
    <property type="entry name" value="DUF2807"/>
</dbReference>
<dbReference type="Proteomes" id="UP000837803">
    <property type="component" value="Unassembled WGS sequence"/>
</dbReference>
<reference evidence="2" key="1">
    <citation type="submission" date="2021-12" db="EMBL/GenBank/DDBJ databases">
        <authorList>
            <person name="Rodrigo-Torres L."/>
            <person name="Arahal R. D."/>
            <person name="Lucena T."/>
        </authorList>
    </citation>
    <scope>NUCLEOTIDE SEQUENCE</scope>
    <source>
        <strain evidence="2">CECT 8419</strain>
    </source>
</reference>
<dbReference type="RefSeq" id="WP_238749331.1">
    <property type="nucleotide sequence ID" value="NZ_CAKLPZ010000001.1"/>
</dbReference>
<dbReference type="Pfam" id="PF10988">
    <property type="entry name" value="DUF2807"/>
    <property type="match status" value="1"/>
</dbReference>
<sequence>MKNLLFVLLVVVIGLVYYLVFLQEGFMGAGPSTTGVRTVEPFDRITSGSVVDLEITQAATPSVEVVASKRLQERVQTTVANGTLSIQLKTWNFWDGGVTVRIKTPRLSSLMTSGTGEATIMGFADLDRLTLGSSGTGDIEVAGRGNVLEFSSSGTGDLEAFDYSARAARVRLSGTGSAEVTVSDSLTGQLTGTGDVRYRGTPTVDVTLLGTGDVVAAN</sequence>
<accession>A0ABM9AWU8</accession>
<dbReference type="Gene3D" id="2.160.20.120">
    <property type="match status" value="2"/>
</dbReference>
<evidence type="ECO:0000313" key="2">
    <source>
        <dbReference type="EMBL" id="CAH0999134.1"/>
    </source>
</evidence>
<comment type="caution">
    <text evidence="2">The sequence shown here is derived from an EMBL/GenBank/DDBJ whole genome shotgun (WGS) entry which is preliminary data.</text>
</comment>
<feature type="domain" description="Putative auto-transporter adhesin head GIN" evidence="1">
    <location>
        <begin position="41"/>
        <end position="202"/>
    </location>
</feature>
<keyword evidence="3" id="KW-1185">Reference proteome</keyword>
<protein>
    <recommendedName>
        <fullName evidence="1">Putative auto-transporter adhesin head GIN domain-containing protein</fullName>
    </recommendedName>
</protein>
<dbReference type="EMBL" id="CAKLPZ010000001">
    <property type="protein sequence ID" value="CAH0999134.1"/>
    <property type="molecule type" value="Genomic_DNA"/>
</dbReference>
<evidence type="ECO:0000313" key="3">
    <source>
        <dbReference type="Proteomes" id="UP000837803"/>
    </source>
</evidence>